<name>A0ABY2WS00_9RHOB</name>
<gene>
    <name evidence="2" type="ORF">FGK63_20265</name>
</gene>
<proteinExistence type="predicted"/>
<dbReference type="RefSeq" id="WP_138845719.1">
    <property type="nucleotide sequence ID" value="NZ_VCPD01000012.1"/>
</dbReference>
<comment type="caution">
    <text evidence="2">The sequence shown here is derived from an EMBL/GenBank/DDBJ whole genome shotgun (WGS) entry which is preliminary data.</text>
</comment>
<keyword evidence="3" id="KW-1185">Reference proteome</keyword>
<protein>
    <submittedName>
        <fullName evidence="2">DUF4274 domain-containing protein</fullName>
    </submittedName>
</protein>
<dbReference type="Proteomes" id="UP001193035">
    <property type="component" value="Unassembled WGS sequence"/>
</dbReference>
<dbReference type="InterPro" id="IPR025369">
    <property type="entry name" value="DUF4274"/>
</dbReference>
<sequence length="249" mass="27671">MLKILKAIIGKQTSNPIAPREPRKPSEEQLNHYWAEIDLAKARNQTYPTDPQDMVPVPERALFRDGEYFGHPLNSFGVSLEEIVPFLDVHRDQSLWFSVVAGLNYDISLTFEVIEWILAQPDCDALVAVKAFQYLAGPYFCGEPSDDPYAVKANALRPLSVIVEREQAGIDYVVGLAYDNRSMDGVTGKRLLEEARRAKSKLTEDQQSILEIPEKTLLAGGGGAKPIEKYSVDEDGILALSKSQAAILH</sequence>
<evidence type="ECO:0000259" key="1">
    <source>
        <dbReference type="Pfam" id="PF14096"/>
    </source>
</evidence>
<dbReference type="Pfam" id="PF14096">
    <property type="entry name" value="DUF4274"/>
    <property type="match status" value="1"/>
</dbReference>
<accession>A0ABY2WS00</accession>
<reference evidence="2 3" key="1">
    <citation type="submission" date="2019-05" db="EMBL/GenBank/DDBJ databases">
        <title>Ruegeria sp. nov., isolated from tidal flat.</title>
        <authorList>
            <person name="Kim W."/>
        </authorList>
    </citation>
    <scope>NUCLEOTIDE SEQUENCE [LARGE SCALE GENOMIC DNA]</scope>
    <source>
        <strain evidence="2 3">CAU 1488</strain>
    </source>
</reference>
<feature type="domain" description="DUF4274" evidence="1">
    <location>
        <begin position="92"/>
        <end position="147"/>
    </location>
</feature>
<dbReference type="EMBL" id="VCPD01000012">
    <property type="protein sequence ID" value="TMV02566.1"/>
    <property type="molecule type" value="Genomic_DNA"/>
</dbReference>
<evidence type="ECO:0000313" key="2">
    <source>
        <dbReference type="EMBL" id="TMV02566.1"/>
    </source>
</evidence>
<organism evidence="2 3">
    <name type="scientific">Ruegeria sediminis</name>
    <dbReference type="NCBI Taxonomy" id="2583820"/>
    <lineage>
        <taxon>Bacteria</taxon>
        <taxon>Pseudomonadati</taxon>
        <taxon>Pseudomonadota</taxon>
        <taxon>Alphaproteobacteria</taxon>
        <taxon>Rhodobacterales</taxon>
        <taxon>Roseobacteraceae</taxon>
        <taxon>Ruegeria</taxon>
    </lineage>
</organism>
<evidence type="ECO:0000313" key="3">
    <source>
        <dbReference type="Proteomes" id="UP001193035"/>
    </source>
</evidence>